<feature type="region of interest" description="Disordered" evidence="1">
    <location>
        <begin position="252"/>
        <end position="304"/>
    </location>
</feature>
<dbReference type="Proteomes" id="UP000294847">
    <property type="component" value="Chromosome 3"/>
</dbReference>
<accession>A0A4P7NBC1</accession>
<dbReference type="CDD" id="cd20336">
    <property type="entry name" value="Rcat_RBR"/>
    <property type="match status" value="1"/>
</dbReference>
<organism evidence="2 3">
    <name type="scientific">Pyricularia oryzae</name>
    <name type="common">Rice blast fungus</name>
    <name type="synonym">Magnaporthe oryzae</name>
    <dbReference type="NCBI Taxonomy" id="318829"/>
    <lineage>
        <taxon>Eukaryota</taxon>
        <taxon>Fungi</taxon>
        <taxon>Dikarya</taxon>
        <taxon>Ascomycota</taxon>
        <taxon>Pezizomycotina</taxon>
        <taxon>Sordariomycetes</taxon>
        <taxon>Sordariomycetidae</taxon>
        <taxon>Magnaporthales</taxon>
        <taxon>Pyriculariaceae</taxon>
        <taxon>Pyricularia</taxon>
    </lineage>
</organism>
<evidence type="ECO:0000256" key="1">
    <source>
        <dbReference type="SAM" id="MobiDB-lite"/>
    </source>
</evidence>
<sequence length="560" mass="62274">MKKYIKTENLKQCPGCKFAYKREQGCRHMTLEVSEALDLIHHAQSGTPSTSPRHLRRAIQKVDEAFGTSPDDDESSDESKPSSSTRRLLFQDRISPRNNQPGNRVDVPPRSQETTASDPTRFPVRGPPPYQVKANMSQDGPALGRDAAQKRPTPYQPRMDQATPEQPSSEVTTRDGLGLTRTFDGARQSGSTGSWYPNPLNNQRPHSLGLVGGFGVQPQVQTQRLSGTLQSQEGFQTHSVYEGIAHPAPFFHHDLQGSIGGQGTNNYSQDSRKRPARELSDDNSSFVPDRRPPKTRNRSSVGSSEMIFELHTDSHVQRQQTAPPMQRGQMVPTEMPGMYPTIPGPEVHSIDWRLRHMLDSRQLDLTAPANTNYPLSGHFFTNPMNPRQPLFLPLGSFLPVSLPERATPFSSLPTTATPYTDLPYEQGLYFQQQPPSQGLNWFQAPSPGGQVVLKLGLGEARDVAEDEVMDEAVEKGPDSDDRWNEQLGPDFGAKVWGSQGLKEVWSHDSYDDGYHDFLTGVTCEAILHGNLIRPLSLLFDQCDGKDTAGKDTARLERKRS</sequence>
<evidence type="ECO:0000313" key="3">
    <source>
        <dbReference type="Proteomes" id="UP000294847"/>
    </source>
</evidence>
<feature type="compositionally biased region" description="Basic and acidic residues" evidence="1">
    <location>
        <begin position="270"/>
        <end position="280"/>
    </location>
</feature>
<reference evidence="2 3" key="1">
    <citation type="journal article" date="2019" name="Mol. Biol. Evol.">
        <title>Blast fungal genomes show frequent chromosomal changes, gene gains and losses, and effector gene turnover.</title>
        <authorList>
            <person name="Gomez Luciano L.B."/>
            <person name="Jason Tsai I."/>
            <person name="Chuma I."/>
            <person name="Tosa Y."/>
            <person name="Chen Y.H."/>
            <person name="Li J.Y."/>
            <person name="Li M.Y."/>
            <person name="Jade Lu M.Y."/>
            <person name="Nakayashiki H."/>
            <person name="Li W.H."/>
        </authorList>
    </citation>
    <scope>NUCLEOTIDE SEQUENCE [LARGE SCALE GENOMIC DNA]</scope>
    <source>
        <strain evidence="2">MZ5-1-6</strain>
    </source>
</reference>
<gene>
    <name evidence="2" type="ORF">PoMZ_04911</name>
</gene>
<feature type="region of interest" description="Disordered" evidence="1">
    <location>
        <begin position="65"/>
        <end position="212"/>
    </location>
</feature>
<feature type="compositionally biased region" description="Polar residues" evidence="1">
    <location>
        <begin position="188"/>
        <end position="205"/>
    </location>
</feature>
<protein>
    <submittedName>
        <fullName evidence="2">Uncharacterized protein</fullName>
    </submittedName>
</protein>
<name>A0A4P7NBC1_PYROR</name>
<evidence type="ECO:0000313" key="2">
    <source>
        <dbReference type="EMBL" id="QBZ59943.1"/>
    </source>
</evidence>
<proteinExistence type="predicted"/>
<dbReference type="AlphaFoldDB" id="A0A4P7NBC1"/>
<dbReference type="EMBL" id="CP034206">
    <property type="protein sequence ID" value="QBZ59943.1"/>
    <property type="molecule type" value="Genomic_DNA"/>
</dbReference>